<organism evidence="2">
    <name type="scientific">gut metagenome</name>
    <dbReference type="NCBI Taxonomy" id="749906"/>
    <lineage>
        <taxon>unclassified sequences</taxon>
        <taxon>metagenomes</taxon>
        <taxon>organismal metagenomes</taxon>
    </lineage>
</organism>
<dbReference type="AlphaFoldDB" id="J9GMU2"/>
<name>J9GMU2_9ZZZZ</name>
<gene>
    <name evidence="2" type="ORF">EVA_10723</name>
</gene>
<evidence type="ECO:0000313" key="2">
    <source>
        <dbReference type="EMBL" id="EJX01170.1"/>
    </source>
</evidence>
<reference evidence="2" key="1">
    <citation type="journal article" date="2012" name="PLoS ONE">
        <title>Gene sets for utilization of primary and secondary nutrition supplies in the distal gut of endangered iberian lynx.</title>
        <authorList>
            <person name="Alcaide M."/>
            <person name="Messina E."/>
            <person name="Richter M."/>
            <person name="Bargiela R."/>
            <person name="Peplies J."/>
            <person name="Huws S.A."/>
            <person name="Newbold C.J."/>
            <person name="Golyshin P.N."/>
            <person name="Simon M.A."/>
            <person name="Lopez G."/>
            <person name="Yakimov M.M."/>
            <person name="Ferrer M."/>
        </authorList>
    </citation>
    <scope>NUCLEOTIDE SEQUENCE</scope>
</reference>
<comment type="caution">
    <text evidence="2">The sequence shown here is derived from an EMBL/GenBank/DDBJ whole genome shotgun (WGS) entry which is preliminary data.</text>
</comment>
<evidence type="ECO:0000256" key="1">
    <source>
        <dbReference type="SAM" id="MobiDB-lite"/>
    </source>
</evidence>
<dbReference type="EMBL" id="AMCI01003071">
    <property type="protein sequence ID" value="EJX01170.1"/>
    <property type="molecule type" value="Genomic_DNA"/>
</dbReference>
<feature type="region of interest" description="Disordered" evidence="1">
    <location>
        <begin position="1"/>
        <end position="23"/>
    </location>
</feature>
<feature type="compositionally biased region" description="Polar residues" evidence="1">
    <location>
        <begin position="1"/>
        <end position="16"/>
    </location>
</feature>
<proteinExistence type="predicted"/>
<accession>J9GMU2</accession>
<protein>
    <submittedName>
        <fullName evidence="2">Uncharacterized protein</fullName>
    </submittedName>
</protein>
<sequence>MQGNRQFHGSQRTRQMSARFGNGIDHKESKLVSQLRQTGRFQLTQVCWRFNRV</sequence>